<comment type="caution">
    <text evidence="1">The sequence shown here is derived from an EMBL/GenBank/DDBJ whole genome shotgun (WGS) entry which is preliminary data.</text>
</comment>
<evidence type="ECO:0000313" key="2">
    <source>
        <dbReference type="Proteomes" id="UP000011135"/>
    </source>
</evidence>
<dbReference type="AlphaFoldDB" id="L8JK21"/>
<sequence length="688" mass="78457">MYNYYLYHKDLKTKVRIEDPVGWDGLGKSIKRDKKLHGVFFEYTPKLQFIKKGKAIIHYFYEKYGIETELILIVKVLDSTTKKFSEDYRGRLNLTTLEISKLYATCNVENTGFLQKFKNRMDVKVDLQSKKTQGGKTITPFNSEVQTIQMHSKTIRMKARFGFVDDGNDENVHVPDNEFDVEHTPPFKEKMNFLTGAQEPFTTDRFTPILSTEGEEFPIGITSRTIRVTGSVTVSTSIPAEGVYIRLLHGPVGGSWQTEQLLQANGQSTYTVDFDETIVIEAEEEIIFIVGPDPDSGNPPGLPTFTYHTDSILEMSEDTTYPATDCPVMLLHEIWARVCHSITDQEDSFKSSYFGRTDSEPRSYFADGAGSLRGQTDGKLLRGFPFSDNPMHASFKDMFETYNAVDGIGVGIEKEDTREIIVVEQVSNFYVNEKSITLNYVNDIKKEVDATLYWNEILAGYKRWANEEQNNLDEFNSRKELTLPITQIKNRLSLESPYIASGYTLEFTRREQYEEGDAKDNINDNENFIIQLRRSGGGFVTDKDEDFAVLNGVLDPGSVYNAKLSIARNIIRNGPVIAGSLYKTEDGIKINFGEGNTDMVSRLNSETEEVSEGGVITKAQLGKQIWIPERYIFRHKLTIEDWRTLNMYPTRYVEFSATNKNHKKGYLMEAVPDQKTREVSFQLLRANL</sequence>
<name>L8JK21_9BACT</name>
<protein>
    <submittedName>
        <fullName evidence="1">Uncharacterized protein</fullName>
    </submittedName>
</protein>
<keyword evidence="2" id="KW-1185">Reference proteome</keyword>
<dbReference type="EMBL" id="AMZN01000082">
    <property type="protein sequence ID" value="ELR69160.1"/>
    <property type="molecule type" value="Genomic_DNA"/>
</dbReference>
<accession>L8JK21</accession>
<dbReference type="STRING" id="1237149.C900_05356"/>
<organism evidence="1 2">
    <name type="scientific">Fulvivirga imtechensis AK7</name>
    <dbReference type="NCBI Taxonomy" id="1237149"/>
    <lineage>
        <taxon>Bacteria</taxon>
        <taxon>Pseudomonadati</taxon>
        <taxon>Bacteroidota</taxon>
        <taxon>Cytophagia</taxon>
        <taxon>Cytophagales</taxon>
        <taxon>Fulvivirgaceae</taxon>
        <taxon>Fulvivirga</taxon>
    </lineage>
</organism>
<evidence type="ECO:0000313" key="1">
    <source>
        <dbReference type="EMBL" id="ELR69160.1"/>
    </source>
</evidence>
<dbReference type="eggNOG" id="ENOG5033N1E">
    <property type="taxonomic scope" value="Bacteria"/>
</dbReference>
<reference evidence="1 2" key="1">
    <citation type="submission" date="2012-12" db="EMBL/GenBank/DDBJ databases">
        <title>Genome assembly of Fulvivirga imtechensis AK7.</title>
        <authorList>
            <person name="Nupur N."/>
            <person name="Khatri I."/>
            <person name="Kumar R."/>
            <person name="Subramanian S."/>
            <person name="Pinnaka A."/>
        </authorList>
    </citation>
    <scope>NUCLEOTIDE SEQUENCE [LARGE SCALE GENOMIC DNA]</scope>
    <source>
        <strain evidence="1 2">AK7</strain>
    </source>
</reference>
<gene>
    <name evidence="1" type="ORF">C900_05356</name>
</gene>
<dbReference type="Proteomes" id="UP000011135">
    <property type="component" value="Unassembled WGS sequence"/>
</dbReference>
<proteinExistence type="predicted"/>